<dbReference type="EMBL" id="FXAN01000004">
    <property type="protein sequence ID" value="SMF97959.1"/>
    <property type="molecule type" value="Genomic_DNA"/>
</dbReference>
<dbReference type="Gene3D" id="3.30.70.100">
    <property type="match status" value="1"/>
</dbReference>
<sequence>MSVSGAVKKGVSSLDGQNDSLFYTPFFLGWTRFPVNASERRKGTKCPTGKGFRQIAELTRTGANEVIRHIVMWKLKETAEGATRAQNALKLKDKLEACRGIVPGLLHLEVGLATPGLEATYDVVLVSDFADKAALDAYQVHPVHEDVKKFVSAVRQSRECIDYLVDDAR</sequence>
<dbReference type="InterPro" id="IPR011008">
    <property type="entry name" value="Dimeric_a/b-barrel"/>
</dbReference>
<protein>
    <submittedName>
        <fullName evidence="2">Dabb</fullName>
    </submittedName>
</protein>
<evidence type="ECO:0000259" key="1">
    <source>
        <dbReference type="PROSITE" id="PS51502"/>
    </source>
</evidence>
<name>A0A238GY94_9BURK</name>
<dbReference type="SMART" id="SM00886">
    <property type="entry name" value="Dabb"/>
    <property type="match status" value="1"/>
</dbReference>
<gene>
    <name evidence="2" type="ORF">BSIN_1263</name>
</gene>
<organism evidence="2 3">
    <name type="scientific">Burkholderia singularis</name>
    <dbReference type="NCBI Taxonomy" id="1503053"/>
    <lineage>
        <taxon>Bacteria</taxon>
        <taxon>Pseudomonadati</taxon>
        <taxon>Pseudomonadota</taxon>
        <taxon>Betaproteobacteria</taxon>
        <taxon>Burkholderiales</taxon>
        <taxon>Burkholderiaceae</taxon>
        <taxon>Burkholderia</taxon>
        <taxon>pseudomallei group</taxon>
    </lineage>
</organism>
<accession>A0A238GY94</accession>
<dbReference type="InterPro" id="IPR013097">
    <property type="entry name" value="Dabb"/>
</dbReference>
<dbReference type="Pfam" id="PF07876">
    <property type="entry name" value="Dabb"/>
    <property type="match status" value="1"/>
</dbReference>
<reference evidence="2 3" key="1">
    <citation type="submission" date="2017-04" db="EMBL/GenBank/DDBJ databases">
        <authorList>
            <person name="Afonso C.L."/>
            <person name="Miller P.J."/>
            <person name="Scott M.A."/>
            <person name="Spackman E."/>
            <person name="Goraichik I."/>
            <person name="Dimitrov K.M."/>
            <person name="Suarez D.L."/>
            <person name="Swayne D.E."/>
        </authorList>
    </citation>
    <scope>NUCLEOTIDE SEQUENCE [LARGE SCALE GENOMIC DNA]</scope>
    <source>
        <strain evidence="2">LMG 28154</strain>
    </source>
</reference>
<proteinExistence type="predicted"/>
<dbReference type="PANTHER" id="PTHR37832:SF1">
    <property type="entry name" value="STRESS-RESPONSE A_B BARREL DOMAIN-CONTAINING PROTEIN"/>
    <property type="match status" value="1"/>
</dbReference>
<evidence type="ECO:0000313" key="3">
    <source>
        <dbReference type="Proteomes" id="UP000198460"/>
    </source>
</evidence>
<evidence type="ECO:0000313" key="2">
    <source>
        <dbReference type="EMBL" id="SMF97959.1"/>
    </source>
</evidence>
<dbReference type="PANTHER" id="PTHR37832">
    <property type="entry name" value="BLL2683 PROTEIN"/>
    <property type="match status" value="1"/>
</dbReference>
<feature type="domain" description="Stress-response A/B barrel" evidence="1">
    <location>
        <begin position="67"/>
        <end position="163"/>
    </location>
</feature>
<dbReference type="PROSITE" id="PS51502">
    <property type="entry name" value="S_R_A_B_BARREL"/>
    <property type="match status" value="1"/>
</dbReference>
<dbReference type="Proteomes" id="UP000198460">
    <property type="component" value="Unassembled WGS sequence"/>
</dbReference>
<dbReference type="AlphaFoldDB" id="A0A238GY94"/>
<dbReference type="SUPFAM" id="SSF54909">
    <property type="entry name" value="Dimeric alpha+beta barrel"/>
    <property type="match status" value="1"/>
</dbReference>